<keyword evidence="2" id="KW-1185">Reference proteome</keyword>
<proteinExistence type="predicted"/>
<dbReference type="InterPro" id="IPR016181">
    <property type="entry name" value="Acyl_CoA_acyltransferase"/>
</dbReference>
<gene>
    <name evidence="1" type="ORF">LXN57_02895</name>
</gene>
<dbReference type="Gene3D" id="3.40.630.30">
    <property type="match status" value="1"/>
</dbReference>
<comment type="caution">
    <text evidence="1">The sequence shown here is derived from an EMBL/GenBank/DDBJ whole genome shotgun (WGS) entry which is preliminary data.</text>
</comment>
<evidence type="ECO:0000313" key="1">
    <source>
        <dbReference type="EMBL" id="MCM4076509.1"/>
    </source>
</evidence>
<dbReference type="EMBL" id="JAMQOL010000003">
    <property type="protein sequence ID" value="MCM4076509.1"/>
    <property type="molecule type" value="Genomic_DNA"/>
</dbReference>
<name>A0ABT0XRV8_9ACTN</name>
<evidence type="ECO:0000313" key="2">
    <source>
        <dbReference type="Proteomes" id="UP001523216"/>
    </source>
</evidence>
<accession>A0ABT0XRV8</accession>
<sequence length="208" mass="23132">MLDPQAPIPAELVHEAFVLTPLTVDNAALDHAAYMASPDVIRKHSDGRWPVDGFTVDDDRAQVARHQADHEARRAFTFALLSPARDKSLGCLYLNPLCAYLHRAGADTATLTRFPAGSAMVTFWLRQDQQDTGLADVVIRAVGTWLVAEWPLSAHLFRCLPTERCTRDALEKSSLRPVALRLTAEKRPYLWYQADHRSTRCSRPGGGS</sequence>
<dbReference type="SUPFAM" id="SSF55729">
    <property type="entry name" value="Acyl-CoA N-acyltransferases (Nat)"/>
    <property type="match status" value="1"/>
</dbReference>
<organism evidence="1 2">
    <name type="scientific">Paractinoplanes hotanensis</name>
    <dbReference type="NCBI Taxonomy" id="2906497"/>
    <lineage>
        <taxon>Bacteria</taxon>
        <taxon>Bacillati</taxon>
        <taxon>Actinomycetota</taxon>
        <taxon>Actinomycetes</taxon>
        <taxon>Micromonosporales</taxon>
        <taxon>Micromonosporaceae</taxon>
        <taxon>Paractinoplanes</taxon>
    </lineage>
</organism>
<dbReference type="RefSeq" id="WP_251796413.1">
    <property type="nucleotide sequence ID" value="NZ_JAMQOL010000003.1"/>
</dbReference>
<dbReference type="Proteomes" id="UP001523216">
    <property type="component" value="Unassembled WGS sequence"/>
</dbReference>
<protein>
    <submittedName>
        <fullName evidence="1">Uncharacterized protein</fullName>
    </submittedName>
</protein>
<reference evidence="1 2" key="1">
    <citation type="submission" date="2022-06" db="EMBL/GenBank/DDBJ databases">
        <title>Actinoplanes abujensis sp. nov., isolated from Nigerian arid soil.</title>
        <authorList>
            <person name="Ding P."/>
        </authorList>
    </citation>
    <scope>NUCLEOTIDE SEQUENCE [LARGE SCALE GENOMIC DNA]</scope>
    <source>
        <strain evidence="2">TRM88002</strain>
    </source>
</reference>